<feature type="transmembrane region" description="Helical" evidence="2">
    <location>
        <begin position="194"/>
        <end position="213"/>
    </location>
</feature>
<dbReference type="GO" id="GO:0009636">
    <property type="term" value="P:response to toxic substance"/>
    <property type="evidence" value="ECO:0007669"/>
    <property type="project" value="TreeGrafter"/>
</dbReference>
<name>A0A938WYE1_9BIFI</name>
<feature type="transmembrane region" description="Helical" evidence="2">
    <location>
        <begin position="219"/>
        <end position="239"/>
    </location>
</feature>
<gene>
    <name evidence="4" type="ORF">H7U32_05920</name>
</gene>
<organism evidence="4 5">
    <name type="scientific">Bifidobacterium pullorum subsp. saeculare</name>
    <dbReference type="NCBI Taxonomy" id="78257"/>
    <lineage>
        <taxon>Bacteria</taxon>
        <taxon>Bacillati</taxon>
        <taxon>Actinomycetota</taxon>
        <taxon>Actinomycetes</taxon>
        <taxon>Bifidobacteriales</taxon>
        <taxon>Bifidobacteriaceae</taxon>
        <taxon>Bifidobacterium</taxon>
    </lineage>
</organism>
<dbReference type="InterPro" id="IPR025962">
    <property type="entry name" value="SdpI/YhfL"/>
</dbReference>
<reference evidence="4" key="1">
    <citation type="submission" date="2020-08" db="EMBL/GenBank/DDBJ databases">
        <authorList>
            <person name="Cejkova D."/>
            <person name="Kubasova T."/>
            <person name="Jahodarova E."/>
            <person name="Rychlik I."/>
        </authorList>
    </citation>
    <scope>NUCLEOTIDE SEQUENCE</scope>
    <source>
        <strain evidence="4">An836</strain>
    </source>
</reference>
<evidence type="ECO:0000259" key="3">
    <source>
        <dbReference type="Pfam" id="PF07853"/>
    </source>
</evidence>
<proteinExistence type="predicted"/>
<keyword evidence="5" id="KW-1185">Reference proteome</keyword>
<dbReference type="RefSeq" id="WP_204468927.1">
    <property type="nucleotide sequence ID" value="NZ_JACLYU010000010.1"/>
</dbReference>
<feature type="transmembrane region" description="Helical" evidence="2">
    <location>
        <begin position="109"/>
        <end position="129"/>
    </location>
</feature>
<dbReference type="InterPro" id="IPR012867">
    <property type="entry name" value="DUF1648"/>
</dbReference>
<keyword evidence="2" id="KW-1133">Transmembrane helix</keyword>
<accession>A0A938WYE1</accession>
<feature type="domain" description="DUF1648" evidence="3">
    <location>
        <begin position="39"/>
        <end position="85"/>
    </location>
</feature>
<dbReference type="PANTHER" id="PTHR37810:SF5">
    <property type="entry name" value="IMMUNITY PROTEIN SDPI"/>
    <property type="match status" value="1"/>
</dbReference>
<feature type="transmembrane region" description="Helical" evidence="2">
    <location>
        <begin position="149"/>
        <end position="165"/>
    </location>
</feature>
<keyword evidence="2" id="KW-0812">Transmembrane</keyword>
<evidence type="ECO:0000313" key="4">
    <source>
        <dbReference type="EMBL" id="MBM6699855.1"/>
    </source>
</evidence>
<protein>
    <submittedName>
        <fullName evidence="4">DUF1648 domain-containing protein</fullName>
    </submittedName>
</protein>
<comment type="caution">
    <text evidence="4">The sequence shown here is derived from an EMBL/GenBank/DDBJ whole genome shotgun (WGS) entry which is preliminary data.</text>
</comment>
<feature type="transmembrane region" description="Helical" evidence="2">
    <location>
        <begin position="28"/>
        <end position="52"/>
    </location>
</feature>
<evidence type="ECO:0000256" key="2">
    <source>
        <dbReference type="SAM" id="Phobius"/>
    </source>
</evidence>
<evidence type="ECO:0000256" key="1">
    <source>
        <dbReference type="SAM" id="MobiDB-lite"/>
    </source>
</evidence>
<keyword evidence="2" id="KW-0472">Membrane</keyword>
<dbReference type="EMBL" id="JACLYU010000010">
    <property type="protein sequence ID" value="MBM6699855.1"/>
    <property type="molecule type" value="Genomic_DNA"/>
</dbReference>
<dbReference type="Pfam" id="PF07853">
    <property type="entry name" value="DUF1648"/>
    <property type="match status" value="1"/>
</dbReference>
<reference evidence="4" key="2">
    <citation type="journal article" date="2021" name="Sci. Rep.">
        <title>The distribution of antibiotic resistance genes in chicken gut microbiota commensals.</title>
        <authorList>
            <person name="Juricova H."/>
            <person name="Matiasovicova J."/>
            <person name="Kubasova T."/>
            <person name="Cejkova D."/>
            <person name="Rychlik I."/>
        </authorList>
    </citation>
    <scope>NUCLEOTIDE SEQUENCE</scope>
    <source>
        <strain evidence="4">An836</strain>
    </source>
</reference>
<evidence type="ECO:0000313" key="5">
    <source>
        <dbReference type="Proteomes" id="UP000718821"/>
    </source>
</evidence>
<sequence>MMTGGGVDGTQRMQDTDHGQEPWCRGGAALLALHIVIWVLAVLPLAVSAMVLPAMPGRIPVHWNAAGTADRWGSKWESLTLPVLCVLFAAAWVLSAWLAFRRRQSGKKAYLSGGIVALIVFNGMQAAFLYEAYRQVRQVAAMPFDGVRAVYLVIGIGFVILGNLMPKIKPNHVFGVRIGYAYLSREMWRRCQRAGGIAFIIGGLAVLACTAAFDGIALTIAFLIVLVALIAGICLYGSIAARRYATVGGPVLDENGDIIDDD</sequence>
<dbReference type="Pfam" id="PF13630">
    <property type="entry name" value="SdpI"/>
    <property type="match status" value="1"/>
</dbReference>
<dbReference type="Proteomes" id="UP000718821">
    <property type="component" value="Unassembled WGS sequence"/>
</dbReference>
<dbReference type="PANTHER" id="PTHR37810">
    <property type="entry name" value="IMMUNITY PROTEIN SDPI"/>
    <property type="match status" value="1"/>
</dbReference>
<feature type="region of interest" description="Disordered" evidence="1">
    <location>
        <begin position="1"/>
        <end position="20"/>
    </location>
</feature>
<feature type="transmembrane region" description="Helical" evidence="2">
    <location>
        <begin position="79"/>
        <end position="100"/>
    </location>
</feature>
<dbReference type="AlphaFoldDB" id="A0A938WYE1"/>